<dbReference type="GO" id="GO:0071468">
    <property type="term" value="P:cellular response to acidic pH"/>
    <property type="evidence" value="ECO:0007669"/>
    <property type="project" value="InterPro"/>
</dbReference>
<proteinExistence type="predicted"/>
<dbReference type="OrthoDB" id="6424319at2"/>
<reference evidence="1" key="1">
    <citation type="submission" date="2016-12" db="EMBL/GenBank/DDBJ databases">
        <title>Analysis of the Molecular Diversity Among Cronobacter Species Isolated from Filth Flies Using a Pan Genomic DNA Microarray.</title>
        <authorList>
            <person name="Pava-Ripoll M."/>
            <person name="Tall B."/>
            <person name="Farber J."/>
            <person name="Fanning S."/>
            <person name="Lehner A."/>
            <person name="Stephan R."/>
            <person name="Pagotto F."/>
            <person name="Iverson C."/>
            <person name="Ziobro G."/>
            <person name="Miller A."/>
            <person name="Pearson R."/>
            <person name="Yan Q."/>
            <person name="Kim M."/>
            <person name="Jeong S."/>
            <person name="Park J."/>
            <person name="Jun S."/>
            <person name="Choi H."/>
            <person name="Chung T."/>
            <person name="Yoo Y."/>
            <person name="Park E."/>
            <person name="Hwang S."/>
            <person name="Lee B."/>
            <person name="Sathyamoorthy V."/>
            <person name="Carter L."/>
            <person name="Mammel M."/>
            <person name="Jackson S."/>
            <person name="Kothary M."/>
            <person name="Patel I."/>
            <person name="Grim C."/>
            <person name="Gopinath G."/>
            <person name="Gangiredla J."/>
            <person name="Chase H."/>
        </authorList>
    </citation>
    <scope>NUCLEOTIDE SEQUENCE [LARGE SCALE GENOMIC DNA]</scope>
    <source>
        <strain evidence="1">MOD1-Sh41s</strain>
    </source>
</reference>
<dbReference type="EMBL" id="MSAG01000024">
    <property type="protein sequence ID" value="PUX20292.1"/>
    <property type="molecule type" value="Genomic_DNA"/>
</dbReference>
<dbReference type="InterPro" id="IPR024753">
    <property type="entry name" value="AriR"/>
</dbReference>
<name>A0A2T7B2X9_9ENTR</name>
<sequence>MSQVMLNPTDLQADLPDTALSEYFRNAGDMLAQEAALLGAVVSNILATDGHLTHKAIILQLIGVLETTDDVVMADVIRKTLEIVVDHTLDDI</sequence>
<accession>A0A2T7B2X9</accession>
<dbReference type="Pfam" id="PF10798">
    <property type="entry name" value="YmgB"/>
    <property type="match status" value="1"/>
</dbReference>
<dbReference type="AlphaFoldDB" id="A0A2T7B2X9"/>
<dbReference type="GeneID" id="92808517"/>
<organism evidence="1">
    <name type="scientific">Cronobacter turicensis</name>
    <dbReference type="NCBI Taxonomy" id="413502"/>
    <lineage>
        <taxon>Bacteria</taxon>
        <taxon>Pseudomonadati</taxon>
        <taxon>Pseudomonadota</taxon>
        <taxon>Gammaproteobacteria</taxon>
        <taxon>Enterobacterales</taxon>
        <taxon>Enterobacteriaceae</taxon>
        <taxon>Cronobacter</taxon>
    </lineage>
</organism>
<gene>
    <name evidence="1" type="ORF">BS411_14725</name>
</gene>
<evidence type="ECO:0000313" key="1">
    <source>
        <dbReference type="EMBL" id="PUX20292.1"/>
    </source>
</evidence>
<dbReference type="Gene3D" id="1.20.5.5260">
    <property type="match status" value="1"/>
</dbReference>
<dbReference type="OMA" id="SESHMLN"/>
<comment type="caution">
    <text evidence="1">The sequence shown here is derived from an EMBL/GenBank/DDBJ whole genome shotgun (WGS) entry which is preliminary data.</text>
</comment>
<protein>
    <submittedName>
        <fullName evidence="1">Two-component-system connector protein AriR</fullName>
    </submittedName>
</protein>
<dbReference type="RefSeq" id="WP_007767443.1">
    <property type="nucleotide sequence ID" value="NZ_CP165999.1"/>
</dbReference>